<sequence length="269" mass="32107">MYKLIKENVYFKNILEKKFFIVNELSFNNSCIKKNIIFNNFKNFNQFPCFIDFSPNAGGIDTHQLIKFFTDFYYKWLKKNYFEAEIINFDISNYGFKKSLLYVKNNFSSYLFYNESGIHRIIRKNPLVTTNKIQTSYLSINVYPEIQKPDFVINKKDIIVETFKSKGAGGQHVNTTNSAVRIIHKPTNIVVSCQSDRSQIKNKNFALKTLEYKILLKNEINSLNSFKIFKNQKYIKTYYFENGYLISHKYEKRYNLNKYFKLEIDFLEI</sequence>
<dbReference type="GO" id="GO:0003747">
    <property type="term" value="F:translation release factor activity"/>
    <property type="evidence" value="ECO:0007669"/>
    <property type="project" value="InterPro"/>
</dbReference>
<dbReference type="Gene3D" id="3.30.160.20">
    <property type="match status" value="1"/>
</dbReference>
<reference evidence="5 6" key="1">
    <citation type="submission" date="2019-06" db="EMBL/GenBank/DDBJ databases">
        <authorList>
            <person name="Petrone J.R."/>
            <person name="Munoz-Beristain A."/>
            <person name="Russell J.T."/>
            <person name="Rios-Glusberger P."/>
            <person name="Triplett E.W."/>
        </authorList>
    </citation>
    <scope>NUCLEOTIDE SEQUENCE [LARGE SCALE GENOMIC DNA]</scope>
    <source>
        <strain evidence="5">JRPAMB4</strain>
    </source>
</reference>
<dbReference type="InterPro" id="IPR000352">
    <property type="entry name" value="Pep_chain_release_fac_I"/>
</dbReference>
<dbReference type="InterPro" id="IPR045853">
    <property type="entry name" value="Pep_chain_release_fac_I_sf"/>
</dbReference>
<dbReference type="InterPro" id="IPR005139">
    <property type="entry name" value="PCRF"/>
</dbReference>
<evidence type="ECO:0000256" key="2">
    <source>
        <dbReference type="ARBA" id="ARBA00022481"/>
    </source>
</evidence>
<dbReference type="Gene3D" id="3.30.70.1660">
    <property type="match status" value="1"/>
</dbReference>
<dbReference type="Pfam" id="PF03462">
    <property type="entry name" value="PCRF"/>
    <property type="match status" value="1"/>
</dbReference>
<comment type="similarity">
    <text evidence="1">Belongs to the prokaryotic/mitochondrial release factor family.</text>
</comment>
<name>A0AAE7G5H5_CARRU</name>
<feature type="domain" description="Peptide chain release factor" evidence="4">
    <location>
        <begin position="43"/>
        <end position="139"/>
    </location>
</feature>
<dbReference type="Proteomes" id="UP000510930">
    <property type="component" value="Chromosome"/>
</dbReference>
<evidence type="ECO:0000259" key="3">
    <source>
        <dbReference type="Pfam" id="PF00472"/>
    </source>
</evidence>
<dbReference type="EMBL" id="CP041245">
    <property type="protein sequence ID" value="QLK14109.1"/>
    <property type="molecule type" value="Genomic_DNA"/>
</dbReference>
<protein>
    <submittedName>
        <fullName evidence="5">PCRF domain-containing protein</fullName>
    </submittedName>
</protein>
<gene>
    <name evidence="5" type="ORF">FK493_00805</name>
</gene>
<dbReference type="AlphaFoldDB" id="A0AAE7G5H5"/>
<accession>A0AAE7G5H5</accession>
<evidence type="ECO:0000256" key="1">
    <source>
        <dbReference type="ARBA" id="ARBA00010835"/>
    </source>
</evidence>
<dbReference type="Pfam" id="PF00472">
    <property type="entry name" value="RF-1"/>
    <property type="match status" value="1"/>
</dbReference>
<evidence type="ECO:0000313" key="6">
    <source>
        <dbReference type="Proteomes" id="UP000510930"/>
    </source>
</evidence>
<evidence type="ECO:0000259" key="4">
    <source>
        <dbReference type="Pfam" id="PF03462"/>
    </source>
</evidence>
<dbReference type="GO" id="GO:0005737">
    <property type="term" value="C:cytoplasm"/>
    <property type="evidence" value="ECO:0007669"/>
    <property type="project" value="UniProtKB-ARBA"/>
</dbReference>
<organism evidence="5 6">
    <name type="scientific">Carsonella ruddii</name>
    <dbReference type="NCBI Taxonomy" id="114186"/>
    <lineage>
        <taxon>Bacteria</taxon>
        <taxon>Pseudomonadati</taxon>
        <taxon>Pseudomonadota</taxon>
        <taxon>Gammaproteobacteria</taxon>
        <taxon>Oceanospirillales</taxon>
        <taxon>Halomonadaceae</taxon>
        <taxon>Zymobacter group</taxon>
        <taxon>Candidatus Carsonella</taxon>
    </lineage>
</organism>
<dbReference type="RefSeq" id="WP_020915859.1">
    <property type="nucleotide sequence ID" value="NZ_CP012411.1"/>
</dbReference>
<dbReference type="SUPFAM" id="SSF75620">
    <property type="entry name" value="Release factor"/>
    <property type="match status" value="1"/>
</dbReference>
<evidence type="ECO:0000313" key="5">
    <source>
        <dbReference type="EMBL" id="QLK14109.1"/>
    </source>
</evidence>
<feature type="domain" description="Prokaryotic-type class I peptide chain release factors" evidence="3">
    <location>
        <begin position="150"/>
        <end position="220"/>
    </location>
</feature>
<proteinExistence type="inferred from homology"/>
<dbReference type="PANTHER" id="PTHR43116">
    <property type="entry name" value="PEPTIDE CHAIN RELEASE FACTOR 2"/>
    <property type="match status" value="1"/>
</dbReference>
<dbReference type="PANTHER" id="PTHR43116:SF3">
    <property type="entry name" value="CLASS I PEPTIDE CHAIN RELEASE FACTOR"/>
    <property type="match status" value="1"/>
</dbReference>
<keyword evidence="2" id="KW-0488">Methylation</keyword>